<dbReference type="Gene3D" id="3.40.630.30">
    <property type="match status" value="1"/>
</dbReference>
<dbReference type="GO" id="GO:0016746">
    <property type="term" value="F:acyltransferase activity"/>
    <property type="evidence" value="ECO:0007669"/>
    <property type="project" value="UniProtKB-KW"/>
</dbReference>
<keyword evidence="6" id="KW-1185">Reference proteome</keyword>
<dbReference type="EMBL" id="JBHTGP010000003">
    <property type="protein sequence ID" value="MFD0683986.1"/>
    <property type="molecule type" value="Genomic_DNA"/>
</dbReference>
<dbReference type="PROSITE" id="PS51186">
    <property type="entry name" value="GNAT"/>
    <property type="match status" value="1"/>
</dbReference>
<proteinExistence type="inferred from homology"/>
<keyword evidence="2 5" id="KW-0012">Acyltransferase</keyword>
<protein>
    <submittedName>
        <fullName evidence="5">GNAT family N-acetyltransferase</fullName>
        <ecNumber evidence="5">2.3.-.-</ecNumber>
    </submittedName>
</protein>
<dbReference type="RefSeq" id="WP_131754942.1">
    <property type="nucleotide sequence ID" value="NZ_CAACUY010000002.1"/>
</dbReference>
<dbReference type="EC" id="2.3.-.-" evidence="5"/>
<dbReference type="Proteomes" id="UP001597063">
    <property type="component" value="Unassembled WGS sequence"/>
</dbReference>
<evidence type="ECO:0000259" key="4">
    <source>
        <dbReference type="PROSITE" id="PS51186"/>
    </source>
</evidence>
<keyword evidence="1 5" id="KW-0808">Transferase</keyword>
<reference evidence="6" key="1">
    <citation type="journal article" date="2019" name="Int. J. Syst. Evol. Microbiol.">
        <title>The Global Catalogue of Microorganisms (GCM) 10K type strain sequencing project: providing services to taxonomists for standard genome sequencing and annotation.</title>
        <authorList>
            <consortium name="The Broad Institute Genomics Platform"/>
            <consortium name="The Broad Institute Genome Sequencing Center for Infectious Disease"/>
            <person name="Wu L."/>
            <person name="Ma J."/>
        </authorList>
    </citation>
    <scope>NUCLEOTIDE SEQUENCE [LARGE SCALE GENOMIC DNA]</scope>
    <source>
        <strain evidence="6">JCM 9371</strain>
    </source>
</reference>
<accession>A0ABW2XCM6</accession>
<evidence type="ECO:0000256" key="3">
    <source>
        <dbReference type="ARBA" id="ARBA00038502"/>
    </source>
</evidence>
<evidence type="ECO:0000313" key="6">
    <source>
        <dbReference type="Proteomes" id="UP001597063"/>
    </source>
</evidence>
<dbReference type="PANTHER" id="PTHR43792:SF8">
    <property type="entry name" value="[RIBOSOMAL PROTEIN US5]-ALANINE N-ACETYLTRANSFERASE"/>
    <property type="match status" value="1"/>
</dbReference>
<dbReference type="Pfam" id="PF13302">
    <property type="entry name" value="Acetyltransf_3"/>
    <property type="match status" value="1"/>
</dbReference>
<evidence type="ECO:0000256" key="1">
    <source>
        <dbReference type="ARBA" id="ARBA00022679"/>
    </source>
</evidence>
<dbReference type="InterPro" id="IPR000182">
    <property type="entry name" value="GNAT_dom"/>
</dbReference>
<dbReference type="InterPro" id="IPR051531">
    <property type="entry name" value="N-acetyltransferase"/>
</dbReference>
<gene>
    <name evidence="5" type="ORF">ACFQZM_05720</name>
</gene>
<organism evidence="5 6">
    <name type="scientific">Actinomadura fibrosa</name>
    <dbReference type="NCBI Taxonomy" id="111802"/>
    <lineage>
        <taxon>Bacteria</taxon>
        <taxon>Bacillati</taxon>
        <taxon>Actinomycetota</taxon>
        <taxon>Actinomycetes</taxon>
        <taxon>Streptosporangiales</taxon>
        <taxon>Thermomonosporaceae</taxon>
        <taxon>Actinomadura</taxon>
    </lineage>
</organism>
<feature type="domain" description="N-acetyltransferase" evidence="4">
    <location>
        <begin position="14"/>
        <end position="170"/>
    </location>
</feature>
<comment type="similarity">
    <text evidence="3">Belongs to the acetyltransferase family. RimJ subfamily.</text>
</comment>
<comment type="caution">
    <text evidence="5">The sequence shown here is derived from an EMBL/GenBank/DDBJ whole genome shotgun (WGS) entry which is preliminary data.</text>
</comment>
<dbReference type="SUPFAM" id="SSF55729">
    <property type="entry name" value="Acyl-CoA N-acyltransferases (Nat)"/>
    <property type="match status" value="1"/>
</dbReference>
<dbReference type="PANTHER" id="PTHR43792">
    <property type="entry name" value="GNAT FAMILY, PUTATIVE (AFU_ORTHOLOGUE AFUA_3G00765)-RELATED-RELATED"/>
    <property type="match status" value="1"/>
</dbReference>
<evidence type="ECO:0000313" key="5">
    <source>
        <dbReference type="EMBL" id="MFD0683986.1"/>
    </source>
</evidence>
<name>A0ABW2XCM6_9ACTN</name>
<evidence type="ECO:0000256" key="2">
    <source>
        <dbReference type="ARBA" id="ARBA00023315"/>
    </source>
</evidence>
<sequence>MGTADAVRLEGHGLVLREWRDDEGAELVRLFDDPEIAHWTPLASPFDLLAAEEYLARVRRGRAAGERLHLAITTDGREPMGEVMLNVVAGTIGYGVGAAYRGQRLAYRALLLMTEYALQVERLPQVKLEIEAGNAASVAVARAAGYRLVNAEPVPVESNGRSYSLHTWVYGA</sequence>
<dbReference type="InterPro" id="IPR016181">
    <property type="entry name" value="Acyl_CoA_acyltransferase"/>
</dbReference>